<dbReference type="PANTHER" id="PTHR31446:SF2">
    <property type="entry name" value="ACID PHOSPHATASE_VANADIUM-DEPENDENT HALOPEROXIDASE-RELATED PROTEIN"/>
    <property type="match status" value="1"/>
</dbReference>
<reference evidence="1" key="1">
    <citation type="journal article" date="2008" name="BMC Genomics">
        <title>A conifer genomics resource of 200,000 spruce (Picea spp.) ESTs and 6,464 high-quality, sequence-finished full-length cDNAs for Sitka spruce (Picea sitchensis).</title>
        <authorList>
            <person name="Ralph S.G."/>
            <person name="Chun H.J."/>
            <person name="Kolosova N."/>
            <person name="Cooper D."/>
            <person name="Oddy C."/>
            <person name="Ritland C.E."/>
            <person name="Kirkpatrick R."/>
            <person name="Moore R."/>
            <person name="Barber S."/>
            <person name="Holt R.A."/>
            <person name="Jones S.J."/>
            <person name="Marra M.A."/>
            <person name="Douglas C.J."/>
            <person name="Ritland K."/>
            <person name="Bohlmann J."/>
        </authorList>
    </citation>
    <scope>NUCLEOTIDE SEQUENCE</scope>
    <source>
        <tissue evidence="1">Green portion of the leader tissue</tissue>
    </source>
</reference>
<dbReference type="PANTHER" id="PTHR31446">
    <property type="entry name" value="ACID PHOSPHATASE/VANADIUM-DEPENDENT HALOPEROXIDASE-RELATED PROTEIN"/>
    <property type="match status" value="1"/>
</dbReference>
<protein>
    <submittedName>
        <fullName evidence="1">Uncharacterized protein</fullName>
    </submittedName>
</protein>
<evidence type="ECO:0000313" key="1">
    <source>
        <dbReference type="EMBL" id="ABK23790.1"/>
    </source>
</evidence>
<dbReference type="InterPro" id="IPR003832">
    <property type="entry name" value="DUF212"/>
</dbReference>
<dbReference type="Pfam" id="PF02681">
    <property type="entry name" value="DUF212"/>
    <property type="match status" value="1"/>
</dbReference>
<proteinExistence type="evidence at transcript level"/>
<organism evidence="1">
    <name type="scientific">Picea sitchensis</name>
    <name type="common">Sitka spruce</name>
    <name type="synonym">Pinus sitchensis</name>
    <dbReference type="NCBI Taxonomy" id="3332"/>
    <lineage>
        <taxon>Eukaryota</taxon>
        <taxon>Viridiplantae</taxon>
        <taxon>Streptophyta</taxon>
        <taxon>Embryophyta</taxon>
        <taxon>Tracheophyta</taxon>
        <taxon>Spermatophyta</taxon>
        <taxon>Pinopsida</taxon>
        <taxon>Pinidae</taxon>
        <taxon>Conifers I</taxon>
        <taxon>Pinales</taxon>
        <taxon>Pinaceae</taxon>
        <taxon>Picea</taxon>
    </lineage>
</organism>
<accession>A9NT29</accession>
<dbReference type="AlphaFoldDB" id="A9NT29"/>
<sequence length="328" mass="35184">MLLLLGSGIGDSNPIPAVPMLSSPCNLLTTPRCSTHHVVQHQWLGHPIRLRHSKHYYSTKHSSACFGGPRAGLEQIAHNQVLVSATAACLIGQLSKPLASALLGKGFKWRLALKSGGMPSTHSASIVASATAIGLERGFSDSLFGLSVVVAGIVMYDAQGVRRAVGKQAEVINMMIVSNTVPVCTDNNINSLVNDGEQILDSMQRELNSVEDMDPSVAISQIAVARAETIRSATCFPRETEVSSVRPHEIRISNEDGQFIDGAGLSYLSELTQTSPSVKTGKVDFQRLKQLAAWRHIPLKESVGHTKVEVLVGGLVGLIVTLGLQWIR</sequence>
<dbReference type="EMBL" id="EF084472">
    <property type="protein sequence ID" value="ABK23790.1"/>
    <property type="molecule type" value="mRNA"/>
</dbReference>
<name>A9NT29_PICSI</name>